<dbReference type="PROSITE" id="PS50030">
    <property type="entry name" value="UBA"/>
    <property type="match status" value="1"/>
</dbReference>
<evidence type="ECO:0000313" key="4">
    <source>
        <dbReference type="Proteomes" id="UP000243723"/>
    </source>
</evidence>
<feature type="region of interest" description="Disordered" evidence="1">
    <location>
        <begin position="520"/>
        <end position="571"/>
    </location>
</feature>
<feature type="compositionally biased region" description="Polar residues" evidence="1">
    <location>
        <begin position="346"/>
        <end position="365"/>
    </location>
</feature>
<dbReference type="Proteomes" id="UP000243723">
    <property type="component" value="Unassembled WGS sequence"/>
</dbReference>
<dbReference type="AlphaFoldDB" id="A0A2P7Z6D8"/>
<dbReference type="EMBL" id="NHZQ01000305">
    <property type="protein sequence ID" value="PSK43778.1"/>
    <property type="molecule type" value="Genomic_DNA"/>
</dbReference>
<gene>
    <name evidence="3" type="ORF">B9Z65_7292</name>
</gene>
<feature type="region of interest" description="Disordered" evidence="1">
    <location>
        <begin position="44"/>
        <end position="134"/>
    </location>
</feature>
<dbReference type="SUPFAM" id="SSF46934">
    <property type="entry name" value="UBA-like"/>
    <property type="match status" value="1"/>
</dbReference>
<accession>A0A2P7Z6D8</accession>
<keyword evidence="4" id="KW-1185">Reference proteome</keyword>
<dbReference type="InterPro" id="IPR015940">
    <property type="entry name" value="UBA"/>
</dbReference>
<dbReference type="STRING" id="40998.A0A2P7Z6D8"/>
<dbReference type="InterPro" id="IPR009060">
    <property type="entry name" value="UBA-like_sf"/>
</dbReference>
<feature type="compositionally biased region" description="Low complexity" evidence="1">
    <location>
        <begin position="366"/>
        <end position="381"/>
    </location>
</feature>
<dbReference type="Gene3D" id="1.10.8.10">
    <property type="entry name" value="DNA helicase RuvA subunit, C-terminal domain"/>
    <property type="match status" value="1"/>
</dbReference>
<comment type="caution">
    <text evidence="3">The sequence shown here is derived from an EMBL/GenBank/DDBJ whole genome shotgun (WGS) entry which is preliminary data.</text>
</comment>
<dbReference type="FunFam" id="1.10.8.10:FF:000081">
    <property type="entry name" value="GTPase activating protein for Arf"/>
    <property type="match status" value="1"/>
</dbReference>
<dbReference type="SMART" id="SM00165">
    <property type="entry name" value="UBA"/>
    <property type="match status" value="1"/>
</dbReference>
<sequence length="594" mass="64898">MKRVGNITSNRTFNPKNIKPSIPIDVDEADGVMERFIRQKYEQRAFISGAQPARQRAGSTSSDDGQRPPLPPKPGKKFGFGLRSTSSTVARQGSDKFTPPLSPSYTGSNGSSSPARTNKQSRVLGSAVGNPDDDFDAKLATLRDMGFKDNRRNSTVLKSLNGNVDRAVEALVRIGESSKPPSGTITPVSAGSAANGISVEKRRPAEGTMGNPFDALDQQPQQSQQQQQQQQQRSFTMPVQQVSVAQQQGIQPIYNSYQQQNAFNQQQDPLSLQTSFQNLQVSQSDPYLVSPPNSHSSNPFLPQQQTHHAYSANPMQAQQTQQFAQPSEPSNPFLRRVQSQTFAAANPWGQQSLPQRTQSPGNPWISQTQQQFVQTPQAQSPMGYPQTQEGFFAPAQQTSQPYQSPAYTGNNPFNTQAGASQSGTPSNYQQQPFPAPPNGLPQSPFGFNPQQNQFQPQQPQQQQFFPQPQQSPQPQQPQQQYFPQSQQTYPPPSQSPAPAPYRHDKSSILALYNQPHFAAQRPLGSLPEDPSQQAAPPQRSVTMPPAVSMATGTMNPFASAPPQQGYRANGGQQAVAGAAMNGGQQDAFSWLSQR</sequence>
<evidence type="ECO:0000256" key="1">
    <source>
        <dbReference type="SAM" id="MobiDB-lite"/>
    </source>
</evidence>
<feature type="compositionally biased region" description="Pro residues" evidence="1">
    <location>
        <begin position="489"/>
        <end position="499"/>
    </location>
</feature>
<feature type="compositionally biased region" description="Polar residues" evidence="1">
    <location>
        <begin position="530"/>
        <end position="541"/>
    </location>
</feature>
<name>A0A2P7Z6D8_9PEZI</name>
<feature type="compositionally biased region" description="Polar residues" evidence="1">
    <location>
        <begin position="179"/>
        <end position="189"/>
    </location>
</feature>
<reference evidence="3 4" key="1">
    <citation type="submission" date="2017-05" db="EMBL/GenBank/DDBJ databases">
        <title>Draft genome sequence of Elsinoe australis.</title>
        <authorList>
            <person name="Cheng Q."/>
        </authorList>
    </citation>
    <scope>NUCLEOTIDE SEQUENCE [LARGE SCALE GENOMIC DNA]</scope>
    <source>
        <strain evidence="3 4">NL1</strain>
    </source>
</reference>
<feature type="compositionally biased region" description="Low complexity" evidence="1">
    <location>
        <begin position="441"/>
        <end position="468"/>
    </location>
</feature>
<feature type="domain" description="UBA" evidence="2">
    <location>
        <begin position="130"/>
        <end position="174"/>
    </location>
</feature>
<dbReference type="OrthoDB" id="10266696at2759"/>
<feature type="region of interest" description="Disordered" evidence="1">
    <location>
        <begin position="346"/>
        <end position="502"/>
    </location>
</feature>
<evidence type="ECO:0000313" key="3">
    <source>
        <dbReference type="EMBL" id="PSK43778.1"/>
    </source>
</evidence>
<proteinExistence type="predicted"/>
<organism evidence="3 4">
    <name type="scientific">Elsinoe australis</name>
    <dbReference type="NCBI Taxonomy" id="40998"/>
    <lineage>
        <taxon>Eukaryota</taxon>
        <taxon>Fungi</taxon>
        <taxon>Dikarya</taxon>
        <taxon>Ascomycota</taxon>
        <taxon>Pezizomycotina</taxon>
        <taxon>Dothideomycetes</taxon>
        <taxon>Dothideomycetidae</taxon>
        <taxon>Myriangiales</taxon>
        <taxon>Elsinoaceae</taxon>
        <taxon>Elsinoe</taxon>
    </lineage>
</organism>
<feature type="compositionally biased region" description="Low complexity" evidence="1">
    <location>
        <begin position="103"/>
        <end position="114"/>
    </location>
</feature>
<protein>
    <submittedName>
        <fullName evidence="3">UBA domain-containing protein 3</fullName>
    </submittedName>
</protein>
<feature type="compositionally biased region" description="Polar residues" evidence="1">
    <location>
        <begin position="1"/>
        <end position="15"/>
    </location>
</feature>
<evidence type="ECO:0000259" key="2">
    <source>
        <dbReference type="PROSITE" id="PS50030"/>
    </source>
</evidence>
<feature type="region of interest" description="Disordered" evidence="1">
    <location>
        <begin position="175"/>
        <end position="235"/>
    </location>
</feature>
<feature type="region of interest" description="Disordered" evidence="1">
    <location>
        <begin position="1"/>
        <end position="23"/>
    </location>
</feature>
<feature type="compositionally biased region" description="Polar residues" evidence="1">
    <location>
        <begin position="385"/>
        <end position="432"/>
    </location>
</feature>
<feature type="compositionally biased region" description="Low complexity" evidence="1">
    <location>
        <begin position="476"/>
        <end position="488"/>
    </location>
</feature>
<feature type="compositionally biased region" description="Low complexity" evidence="1">
    <location>
        <begin position="218"/>
        <end position="232"/>
    </location>
</feature>